<reference evidence="1" key="1">
    <citation type="submission" date="2024-02" db="EMBL/GenBank/DDBJ databases">
        <authorList>
            <consortium name="ELIXIR-Norway"/>
            <consortium name="Elixir Norway"/>
        </authorList>
    </citation>
    <scope>NUCLEOTIDE SEQUENCE</scope>
</reference>
<proteinExistence type="predicted"/>
<dbReference type="Proteomes" id="UP001497444">
    <property type="component" value="Chromosome 13"/>
</dbReference>
<accession>A0ABP0W6C7</accession>
<sequence>MLGYAFTLDEVALRGDLPQQPTLMGFNAADLENFTGRVFNKKKQRVDSPSLAYESKVIDLLGVGKVLKGKKGAIIRATLPQVLHHGNTISGSFGPRQKRLWMELEEYIDWEGWQNLLQAPPGAVPTIVSVEGM</sequence>
<gene>
    <name evidence="1" type="ORF">CSSPJE1EN1_LOCUS6343</name>
</gene>
<dbReference type="EMBL" id="OZ020108">
    <property type="protein sequence ID" value="CAK9260865.1"/>
    <property type="molecule type" value="Genomic_DNA"/>
</dbReference>
<evidence type="ECO:0000313" key="2">
    <source>
        <dbReference type="Proteomes" id="UP001497444"/>
    </source>
</evidence>
<protein>
    <submittedName>
        <fullName evidence="1">Uncharacterized protein</fullName>
    </submittedName>
</protein>
<evidence type="ECO:0000313" key="1">
    <source>
        <dbReference type="EMBL" id="CAK9260865.1"/>
    </source>
</evidence>
<keyword evidence="2" id="KW-1185">Reference proteome</keyword>
<organism evidence="1 2">
    <name type="scientific">Sphagnum jensenii</name>
    <dbReference type="NCBI Taxonomy" id="128206"/>
    <lineage>
        <taxon>Eukaryota</taxon>
        <taxon>Viridiplantae</taxon>
        <taxon>Streptophyta</taxon>
        <taxon>Embryophyta</taxon>
        <taxon>Bryophyta</taxon>
        <taxon>Sphagnophytina</taxon>
        <taxon>Sphagnopsida</taxon>
        <taxon>Sphagnales</taxon>
        <taxon>Sphagnaceae</taxon>
        <taxon>Sphagnum</taxon>
    </lineage>
</organism>
<name>A0ABP0W6C7_9BRYO</name>